<gene>
    <name evidence="1" type="ORF">ERS852429_02973</name>
</gene>
<name>A0A173VI62_PARDI</name>
<accession>A0A173VI62</accession>
<organism evidence="1 2">
    <name type="scientific">Parabacteroides distasonis</name>
    <dbReference type="NCBI Taxonomy" id="823"/>
    <lineage>
        <taxon>Bacteria</taxon>
        <taxon>Pseudomonadati</taxon>
        <taxon>Bacteroidota</taxon>
        <taxon>Bacteroidia</taxon>
        <taxon>Bacteroidales</taxon>
        <taxon>Tannerellaceae</taxon>
        <taxon>Parabacteroides</taxon>
    </lineage>
</organism>
<dbReference type="RefSeq" id="WP_057319703.1">
    <property type="nucleotide sequence ID" value="NZ_CYXP01000007.1"/>
</dbReference>
<evidence type="ECO:0000313" key="2">
    <source>
        <dbReference type="Proteomes" id="UP000095591"/>
    </source>
</evidence>
<dbReference type="EMBL" id="CYXP01000007">
    <property type="protein sequence ID" value="CUN25797.1"/>
    <property type="molecule type" value="Genomic_DNA"/>
</dbReference>
<proteinExistence type="predicted"/>
<reference evidence="1 2" key="1">
    <citation type="submission" date="2015-09" db="EMBL/GenBank/DDBJ databases">
        <authorList>
            <consortium name="Pathogen Informatics"/>
        </authorList>
    </citation>
    <scope>NUCLEOTIDE SEQUENCE [LARGE SCALE GENOMIC DNA]</scope>
    <source>
        <strain evidence="1 2">2789STDY5608872</strain>
    </source>
</reference>
<dbReference type="Proteomes" id="UP000095591">
    <property type="component" value="Unassembled WGS sequence"/>
</dbReference>
<protein>
    <submittedName>
        <fullName evidence="1">Uncharacterized protein</fullName>
    </submittedName>
</protein>
<dbReference type="AlphaFoldDB" id="A0A173VI62"/>
<sequence length="101" mass="12102">MRQFIYKIIRKIFKLVFSVYKPKVRTLYKGRRNIDLTENGDQRIRVGKPFYLAGNIYKLDQLDNTSVFKLALYKKESEDWSKANDLDLILRLNVGYNIFYV</sequence>
<evidence type="ECO:0000313" key="1">
    <source>
        <dbReference type="EMBL" id="CUN25797.1"/>
    </source>
</evidence>